<name>A0A6C0JRY3_9ZZZZ</name>
<accession>A0A6C0JRY3</accession>
<sequence length="75" mass="9470">MAGRPIKYHTEEERLKAKRAKDRKWYHNNKDKRKRQTYAEMTSKMNLEQYINFRKRRLEQQKAYLERKKQKQKVL</sequence>
<protein>
    <submittedName>
        <fullName evidence="1">Uncharacterized protein</fullName>
    </submittedName>
</protein>
<organism evidence="1">
    <name type="scientific">viral metagenome</name>
    <dbReference type="NCBI Taxonomy" id="1070528"/>
    <lineage>
        <taxon>unclassified sequences</taxon>
        <taxon>metagenomes</taxon>
        <taxon>organismal metagenomes</taxon>
    </lineage>
</organism>
<dbReference type="AlphaFoldDB" id="A0A6C0JRY3"/>
<evidence type="ECO:0000313" key="1">
    <source>
        <dbReference type="EMBL" id="QHU08123.1"/>
    </source>
</evidence>
<reference evidence="1" key="1">
    <citation type="journal article" date="2020" name="Nature">
        <title>Giant virus diversity and host interactions through global metagenomics.</title>
        <authorList>
            <person name="Schulz F."/>
            <person name="Roux S."/>
            <person name="Paez-Espino D."/>
            <person name="Jungbluth S."/>
            <person name="Walsh D.A."/>
            <person name="Denef V.J."/>
            <person name="McMahon K.D."/>
            <person name="Konstantinidis K.T."/>
            <person name="Eloe-Fadrosh E.A."/>
            <person name="Kyrpides N.C."/>
            <person name="Woyke T."/>
        </authorList>
    </citation>
    <scope>NUCLEOTIDE SEQUENCE</scope>
    <source>
        <strain evidence="1">GVMAG-S-1062768-28</strain>
    </source>
</reference>
<dbReference type="EMBL" id="MN740694">
    <property type="protein sequence ID" value="QHU08123.1"/>
    <property type="molecule type" value="Genomic_DNA"/>
</dbReference>
<proteinExistence type="predicted"/>